<dbReference type="AlphaFoldDB" id="A0A068S9J9"/>
<evidence type="ECO:0000313" key="1">
    <source>
        <dbReference type="EMBL" id="CDH57951.1"/>
    </source>
</evidence>
<dbReference type="Proteomes" id="UP000027586">
    <property type="component" value="Unassembled WGS sequence"/>
</dbReference>
<keyword evidence="2" id="KW-1185">Reference proteome</keyword>
<name>A0A068S9J9_9FUNG</name>
<gene>
    <name evidence="1" type="ORF">LCOR_08833.1</name>
</gene>
<dbReference type="EMBL" id="CBTN010000051">
    <property type="protein sequence ID" value="CDH57951.1"/>
    <property type="molecule type" value="Genomic_DNA"/>
</dbReference>
<protein>
    <submittedName>
        <fullName evidence="1">Uncharacterized protein</fullName>
    </submittedName>
</protein>
<dbReference type="VEuPathDB" id="FungiDB:LCOR_08833.1"/>
<sequence length="156" mass="17358">MVRQHLIAACSKIRAARLLSRICTLVANALFFLVECGKSNGLVCPSTAGVADFNDFLITQCFATGSIVVFWRSIVQGESHNRHVSRERHNFVAYFVAKIPRFRGDSLLVRLPLDSVLLLHSHIRVLCSLLQKLLVVFVSFDSIQGCLLCVGRMKGI</sequence>
<reference evidence="1" key="1">
    <citation type="submission" date="2013-08" db="EMBL/GenBank/DDBJ databases">
        <title>Gene expansion shapes genome architecture in the human pathogen Lichtheimia corymbifera: an evolutionary genomics analysis in the ancient terrestrial Mucorales (Mucoromycotina).</title>
        <authorList>
            <person name="Schwartze V.U."/>
            <person name="Winter S."/>
            <person name="Shelest E."/>
            <person name="Marcet-Houben M."/>
            <person name="Horn F."/>
            <person name="Wehner S."/>
            <person name="Hoffmann K."/>
            <person name="Riege K."/>
            <person name="Sammeth M."/>
            <person name="Nowrousian M."/>
            <person name="Valiante V."/>
            <person name="Linde J."/>
            <person name="Jacobsen I.D."/>
            <person name="Marz M."/>
            <person name="Brakhage A.A."/>
            <person name="Gabaldon T."/>
            <person name="Bocker S."/>
            <person name="Voigt K."/>
        </authorList>
    </citation>
    <scope>NUCLEOTIDE SEQUENCE [LARGE SCALE GENOMIC DNA]</scope>
    <source>
        <strain evidence="1">FSU 9682</strain>
    </source>
</reference>
<proteinExistence type="predicted"/>
<organism evidence="1 2">
    <name type="scientific">Lichtheimia corymbifera JMRC:FSU:9682</name>
    <dbReference type="NCBI Taxonomy" id="1263082"/>
    <lineage>
        <taxon>Eukaryota</taxon>
        <taxon>Fungi</taxon>
        <taxon>Fungi incertae sedis</taxon>
        <taxon>Mucoromycota</taxon>
        <taxon>Mucoromycotina</taxon>
        <taxon>Mucoromycetes</taxon>
        <taxon>Mucorales</taxon>
        <taxon>Lichtheimiaceae</taxon>
        <taxon>Lichtheimia</taxon>
    </lineage>
</organism>
<comment type="caution">
    <text evidence="1">The sequence shown here is derived from an EMBL/GenBank/DDBJ whole genome shotgun (WGS) entry which is preliminary data.</text>
</comment>
<accession>A0A068S9J9</accession>
<evidence type="ECO:0000313" key="2">
    <source>
        <dbReference type="Proteomes" id="UP000027586"/>
    </source>
</evidence>